<dbReference type="GO" id="GO:0005737">
    <property type="term" value="C:cytoplasm"/>
    <property type="evidence" value="ECO:0007669"/>
    <property type="project" value="UniProtKB-SubCell"/>
</dbReference>
<accession>A0A8B9E4N5</accession>
<comment type="function">
    <text evidence="10">S-adenosyl-L-methionine-dependent methyltransferase.</text>
</comment>
<dbReference type="PANTHER" id="PTHR22809:SF4">
    <property type="entry name" value="TRNA N(3)-METHYLCYTIDINE METHYLTRANSFERASE METTL2A-RELATED"/>
    <property type="match status" value="1"/>
</dbReference>
<evidence type="ECO:0000313" key="14">
    <source>
        <dbReference type="Proteomes" id="UP000694521"/>
    </source>
</evidence>
<keyword evidence="7" id="KW-0819">tRNA processing</keyword>
<evidence type="ECO:0000256" key="6">
    <source>
        <dbReference type="ARBA" id="ARBA00022691"/>
    </source>
</evidence>
<feature type="compositionally biased region" description="Basic and acidic residues" evidence="11">
    <location>
        <begin position="110"/>
        <end position="121"/>
    </location>
</feature>
<comment type="subcellular location">
    <subcellularLocation>
        <location evidence="1">Cytoplasm</location>
    </subcellularLocation>
</comment>
<evidence type="ECO:0000256" key="5">
    <source>
        <dbReference type="ARBA" id="ARBA00022679"/>
    </source>
</evidence>
<name>A0A8B9E4N5_ANSCY</name>
<evidence type="ECO:0000256" key="11">
    <source>
        <dbReference type="SAM" id="MobiDB-lite"/>
    </source>
</evidence>
<evidence type="ECO:0000259" key="12">
    <source>
        <dbReference type="Pfam" id="PF08242"/>
    </source>
</evidence>
<dbReference type="AlphaFoldDB" id="A0A8B9E4N5"/>
<evidence type="ECO:0000256" key="10">
    <source>
        <dbReference type="PIRNR" id="PIRNR037755"/>
    </source>
</evidence>
<sequence>MAAPSEEALPQPRRPFGRRLLTDPARLFQHNAWDNVEWSEEQEASAKSKVQENSSQLLPPDKQEEYEVNAKRYWDDFYKIHENGFFKDRHWLFTEFPELAPNRNPSQNEDSVREHSYKEESNNAGLGSCENGHCSLETRAENQLNLIKSTPTFCTEELAPQKRSEVNQSYGDYPGSSASYRILEVGCGAGNTVFPILQTNNDPGLFVYCCDFSTTAVDLVQNNAEYDSSRCFAFVHDLCNDQSPFPMPDESLDVVILIFVLSAILPEKMQCIVNRLSRLLKPGGMILLRDYGRYDLAQLRFKKGQCLSDNFYVRGDGTRVYFFTQDELDDLFTRAGLEKIQNLVDRRLQVNRGKQMTMYRVWIQCKYQKPAAPQP</sequence>
<evidence type="ECO:0000256" key="3">
    <source>
        <dbReference type="ARBA" id="ARBA00022490"/>
    </source>
</evidence>
<feature type="domain" description="Methyltransferase type 12" evidence="12">
    <location>
        <begin position="183"/>
        <end position="286"/>
    </location>
</feature>
<protein>
    <recommendedName>
        <fullName evidence="10">tRNA N(3)-cytidine methyltransferase</fullName>
        <ecNumber evidence="10">2.1.1.-</ecNumber>
    </recommendedName>
</protein>
<feature type="region of interest" description="Disordered" evidence="11">
    <location>
        <begin position="99"/>
        <end position="124"/>
    </location>
</feature>
<evidence type="ECO:0000256" key="1">
    <source>
        <dbReference type="ARBA" id="ARBA00004496"/>
    </source>
</evidence>
<keyword evidence="5 10" id="KW-0808">Transferase</keyword>
<dbReference type="SUPFAM" id="SSF53335">
    <property type="entry name" value="S-adenosyl-L-methionine-dependent methyltransferases"/>
    <property type="match status" value="1"/>
</dbReference>
<dbReference type="GO" id="GO:0008033">
    <property type="term" value="P:tRNA processing"/>
    <property type="evidence" value="ECO:0007669"/>
    <property type="project" value="UniProtKB-KW"/>
</dbReference>
<keyword evidence="3" id="KW-0963">Cytoplasm</keyword>
<evidence type="ECO:0000256" key="2">
    <source>
        <dbReference type="ARBA" id="ARBA00009725"/>
    </source>
</evidence>
<dbReference type="OrthoDB" id="417697at2759"/>
<dbReference type="PANTHER" id="PTHR22809">
    <property type="entry name" value="METHYLTRANSFERASE-RELATED"/>
    <property type="match status" value="1"/>
</dbReference>
<dbReference type="Ensembl" id="ENSACDT00005020145.1">
    <property type="protein sequence ID" value="ENSACDP00005016728.1"/>
    <property type="gene ID" value="ENSACDG00005012247.1"/>
</dbReference>
<dbReference type="GO" id="GO:0032259">
    <property type="term" value="P:methylation"/>
    <property type="evidence" value="ECO:0007669"/>
    <property type="project" value="UniProtKB-KW"/>
</dbReference>
<evidence type="ECO:0000256" key="8">
    <source>
        <dbReference type="ARBA" id="ARBA00048054"/>
    </source>
</evidence>
<dbReference type="Proteomes" id="UP000694521">
    <property type="component" value="Unplaced"/>
</dbReference>
<keyword evidence="4 10" id="KW-0489">Methyltransferase</keyword>
<comment type="similarity">
    <text evidence="2 10">Belongs to the methyltransferase superfamily. METL family.</text>
</comment>
<proteinExistence type="inferred from homology"/>
<evidence type="ECO:0000256" key="7">
    <source>
        <dbReference type="ARBA" id="ARBA00022694"/>
    </source>
</evidence>
<reference evidence="13" key="1">
    <citation type="submission" date="2025-08" db="UniProtKB">
        <authorList>
            <consortium name="Ensembl"/>
        </authorList>
    </citation>
    <scope>IDENTIFICATION</scope>
</reference>
<dbReference type="InterPro" id="IPR013217">
    <property type="entry name" value="Methyltransf_12"/>
</dbReference>
<dbReference type="InterPro" id="IPR026113">
    <property type="entry name" value="METTL2/6/8-like"/>
</dbReference>
<evidence type="ECO:0000256" key="9">
    <source>
        <dbReference type="ARBA" id="ARBA00049374"/>
    </source>
</evidence>
<keyword evidence="14" id="KW-1185">Reference proteome</keyword>
<comment type="catalytic activity">
    <reaction evidence="8">
        <text>cytidine(32) in tRNA(Arg)(CCU) + S-adenosyl-L-methionine = N(3)-methylcytidine(32) in tRNA(Arg)(CCU) + S-adenosyl-L-homocysteine + H(+)</text>
        <dbReference type="Rhea" id="RHEA:60912"/>
        <dbReference type="Rhea" id="RHEA-COMP:15710"/>
        <dbReference type="Rhea" id="RHEA-COMP:15712"/>
        <dbReference type="ChEBI" id="CHEBI:15378"/>
        <dbReference type="ChEBI" id="CHEBI:57856"/>
        <dbReference type="ChEBI" id="CHEBI:59789"/>
        <dbReference type="ChEBI" id="CHEBI:74894"/>
        <dbReference type="ChEBI" id="CHEBI:82748"/>
    </reaction>
    <physiologicalReaction direction="left-to-right" evidence="8">
        <dbReference type="Rhea" id="RHEA:60913"/>
    </physiologicalReaction>
</comment>
<dbReference type="EC" id="2.1.1.-" evidence="10"/>
<dbReference type="Gene3D" id="3.40.50.150">
    <property type="entry name" value="Vaccinia Virus protein VP39"/>
    <property type="match status" value="1"/>
</dbReference>
<feature type="region of interest" description="Disordered" evidence="11">
    <location>
        <begin position="38"/>
        <end position="63"/>
    </location>
</feature>
<keyword evidence="6" id="KW-0949">S-adenosyl-L-methionine</keyword>
<dbReference type="PIRSF" id="PIRSF037755">
    <property type="entry name" value="Mettl2_prd"/>
    <property type="match status" value="1"/>
</dbReference>
<evidence type="ECO:0000256" key="4">
    <source>
        <dbReference type="ARBA" id="ARBA00022603"/>
    </source>
</evidence>
<dbReference type="CDD" id="cd02440">
    <property type="entry name" value="AdoMet_MTases"/>
    <property type="match status" value="1"/>
</dbReference>
<comment type="catalytic activity">
    <reaction evidence="9">
        <text>cytidine(32) in tRNA(Thr) + S-adenosyl-L-methionine = N(3)-methylcytidine(32) in tRNA(Thr) + S-adenosyl-L-homocysteine + H(+)</text>
        <dbReference type="Rhea" id="RHEA:50960"/>
        <dbReference type="Rhea" id="RHEA-COMP:12850"/>
        <dbReference type="Rhea" id="RHEA-COMP:12852"/>
        <dbReference type="ChEBI" id="CHEBI:15378"/>
        <dbReference type="ChEBI" id="CHEBI:57856"/>
        <dbReference type="ChEBI" id="CHEBI:59789"/>
        <dbReference type="ChEBI" id="CHEBI:74894"/>
        <dbReference type="ChEBI" id="CHEBI:82748"/>
    </reaction>
    <physiologicalReaction direction="left-to-right" evidence="9">
        <dbReference type="Rhea" id="RHEA:50961"/>
    </physiologicalReaction>
</comment>
<evidence type="ECO:0000313" key="13">
    <source>
        <dbReference type="Ensembl" id="ENSACDP00005016728.1"/>
    </source>
</evidence>
<reference evidence="13" key="2">
    <citation type="submission" date="2025-09" db="UniProtKB">
        <authorList>
            <consortium name="Ensembl"/>
        </authorList>
    </citation>
    <scope>IDENTIFICATION</scope>
</reference>
<dbReference type="GO" id="GO:0052735">
    <property type="term" value="F:tRNA (cytidine-3-)-methyltransferase activity"/>
    <property type="evidence" value="ECO:0007669"/>
    <property type="project" value="TreeGrafter"/>
</dbReference>
<dbReference type="InterPro" id="IPR029063">
    <property type="entry name" value="SAM-dependent_MTases_sf"/>
</dbReference>
<dbReference type="Pfam" id="PF08242">
    <property type="entry name" value="Methyltransf_12"/>
    <property type="match status" value="1"/>
</dbReference>
<organism evidence="13 14">
    <name type="scientific">Anser cygnoides</name>
    <name type="common">Swan goose</name>
    <dbReference type="NCBI Taxonomy" id="8845"/>
    <lineage>
        <taxon>Eukaryota</taxon>
        <taxon>Metazoa</taxon>
        <taxon>Chordata</taxon>
        <taxon>Craniata</taxon>
        <taxon>Vertebrata</taxon>
        <taxon>Euteleostomi</taxon>
        <taxon>Archelosauria</taxon>
        <taxon>Archosauria</taxon>
        <taxon>Dinosauria</taxon>
        <taxon>Saurischia</taxon>
        <taxon>Theropoda</taxon>
        <taxon>Coelurosauria</taxon>
        <taxon>Aves</taxon>
        <taxon>Neognathae</taxon>
        <taxon>Galloanserae</taxon>
        <taxon>Anseriformes</taxon>
        <taxon>Anatidae</taxon>
        <taxon>Anserinae</taxon>
        <taxon>Anser</taxon>
    </lineage>
</organism>